<feature type="region of interest" description="Disordered" evidence="1">
    <location>
        <begin position="1"/>
        <end position="45"/>
    </location>
</feature>
<feature type="region of interest" description="Disordered" evidence="1">
    <location>
        <begin position="120"/>
        <end position="182"/>
    </location>
</feature>
<evidence type="ECO:0000313" key="2">
    <source>
        <dbReference type="EMBL" id="KAK0513758.1"/>
    </source>
</evidence>
<name>A0AA39R5L8_9LECA</name>
<sequence length="226" mass="25272">MAQGPANPPNSGMQTAQTTPHPTTGGAWTPLTRKQKLDRHKRAEGVRRNKIGTGFEFLRDQWIPEEFKLPCNKRDKKYQSLIAAGDWLEQMQSGNDELEGILNALKDTYGLVTEGYPTSQAQVRQQQRLPPTPPLSQSPSDHQPAALFPPSFPEYGQGQLASPPPNPYQHHPPAPRHDPGVPEEVFTGYGPLAPDPLHCPEEYFMGYPDLPHDPRMVHGEVFKRMT</sequence>
<dbReference type="AlphaFoldDB" id="A0AA39R5L8"/>
<dbReference type="Proteomes" id="UP001166286">
    <property type="component" value="Unassembled WGS sequence"/>
</dbReference>
<dbReference type="EMBL" id="JAFEKC020000006">
    <property type="protein sequence ID" value="KAK0513758.1"/>
    <property type="molecule type" value="Genomic_DNA"/>
</dbReference>
<comment type="caution">
    <text evidence="2">The sequence shown here is derived from an EMBL/GenBank/DDBJ whole genome shotgun (WGS) entry which is preliminary data.</text>
</comment>
<proteinExistence type="predicted"/>
<evidence type="ECO:0000313" key="3">
    <source>
        <dbReference type="Proteomes" id="UP001166286"/>
    </source>
</evidence>
<feature type="compositionally biased region" description="Pro residues" evidence="1">
    <location>
        <begin position="162"/>
        <end position="172"/>
    </location>
</feature>
<organism evidence="2 3">
    <name type="scientific">Cladonia borealis</name>
    <dbReference type="NCBI Taxonomy" id="184061"/>
    <lineage>
        <taxon>Eukaryota</taxon>
        <taxon>Fungi</taxon>
        <taxon>Dikarya</taxon>
        <taxon>Ascomycota</taxon>
        <taxon>Pezizomycotina</taxon>
        <taxon>Lecanoromycetes</taxon>
        <taxon>OSLEUM clade</taxon>
        <taxon>Lecanoromycetidae</taxon>
        <taxon>Lecanorales</taxon>
        <taxon>Lecanorineae</taxon>
        <taxon>Cladoniaceae</taxon>
        <taxon>Cladonia</taxon>
    </lineage>
</organism>
<accession>A0AA39R5L8</accession>
<protein>
    <submittedName>
        <fullName evidence="2">Uncharacterized protein</fullName>
    </submittedName>
</protein>
<evidence type="ECO:0000256" key="1">
    <source>
        <dbReference type="SAM" id="MobiDB-lite"/>
    </source>
</evidence>
<keyword evidence="3" id="KW-1185">Reference proteome</keyword>
<reference evidence="2" key="1">
    <citation type="submission" date="2023-03" db="EMBL/GenBank/DDBJ databases">
        <title>Complete genome of Cladonia borealis.</title>
        <authorList>
            <person name="Park H."/>
        </authorList>
    </citation>
    <scope>NUCLEOTIDE SEQUENCE</scope>
    <source>
        <strain evidence="2">ANT050790</strain>
    </source>
</reference>
<gene>
    <name evidence="2" type="ORF">JMJ35_003480</name>
</gene>
<feature type="compositionally biased region" description="Polar residues" evidence="1">
    <location>
        <begin position="9"/>
        <end position="22"/>
    </location>
</feature>